<dbReference type="InterPro" id="IPR051159">
    <property type="entry name" value="Hexapeptide_acetyltransf"/>
</dbReference>
<dbReference type="InterPro" id="IPR011004">
    <property type="entry name" value="Trimer_LpxA-like_sf"/>
</dbReference>
<comment type="caution">
    <text evidence="1">The sequence shown here is derived from an EMBL/GenBank/DDBJ whole genome shotgun (WGS) entry which is preliminary data.</text>
</comment>
<evidence type="ECO:0000313" key="1">
    <source>
        <dbReference type="EMBL" id="TBM44710.1"/>
    </source>
</evidence>
<dbReference type="SUPFAM" id="SSF51161">
    <property type="entry name" value="Trimeric LpxA-like enzymes"/>
    <property type="match status" value="1"/>
</dbReference>
<dbReference type="CDD" id="cd04647">
    <property type="entry name" value="LbH_MAT_like"/>
    <property type="match status" value="1"/>
</dbReference>
<name>A0A7Z8DUP2_VIBCL</name>
<dbReference type="Proteomes" id="UP000294145">
    <property type="component" value="Unassembled WGS sequence"/>
</dbReference>
<proteinExistence type="predicted"/>
<organism evidence="1 2">
    <name type="scientific">Vibrio cholerae</name>
    <dbReference type="NCBI Taxonomy" id="666"/>
    <lineage>
        <taxon>Bacteria</taxon>
        <taxon>Pseudomonadati</taxon>
        <taxon>Pseudomonadota</taxon>
        <taxon>Gammaproteobacteria</taxon>
        <taxon>Vibrionales</taxon>
        <taxon>Vibrionaceae</taxon>
        <taxon>Vibrio</taxon>
    </lineage>
</organism>
<keyword evidence="1" id="KW-0012">Acyltransferase</keyword>
<sequence>MKYSYYLRLKRAIYTRIFSLVFSRSFKKFGSRCSVYLPDIIEGEQYISLYDNVSIGSGCWLLCLPTSVTPKPHLSIGKGTVIGRFAHIVSIDNVAIGERVLIADGVYISDNQHTFDDIEKSVIEQPVLSIGSVKIGDNVWIGEGVSIVGASIGRNSVVGANSVVTRDIPEYSVAVGSPARVIKQYNFETNRWEKVDARR</sequence>
<keyword evidence="1" id="KW-0808">Transferase</keyword>
<accession>A0A7Z8DUP2</accession>
<dbReference type="GO" id="GO:0016746">
    <property type="term" value="F:acyltransferase activity"/>
    <property type="evidence" value="ECO:0007669"/>
    <property type="project" value="UniProtKB-KW"/>
</dbReference>
<dbReference type="PANTHER" id="PTHR23416">
    <property type="entry name" value="SIALIC ACID SYNTHASE-RELATED"/>
    <property type="match status" value="1"/>
</dbReference>
<dbReference type="PANTHER" id="PTHR23416:SF78">
    <property type="entry name" value="LIPOPOLYSACCHARIDE BIOSYNTHESIS O-ACETYL TRANSFERASE WBBJ-RELATED"/>
    <property type="match status" value="1"/>
</dbReference>
<dbReference type="AlphaFoldDB" id="A0A7Z8DUP2"/>
<evidence type="ECO:0000313" key="2">
    <source>
        <dbReference type="Proteomes" id="UP000294145"/>
    </source>
</evidence>
<dbReference type="InterPro" id="IPR001451">
    <property type="entry name" value="Hexapep"/>
</dbReference>
<dbReference type="EMBL" id="SISP01000005">
    <property type="protein sequence ID" value="TBM44710.1"/>
    <property type="molecule type" value="Genomic_DNA"/>
</dbReference>
<gene>
    <name evidence="1" type="ORF">EYB64_05070</name>
</gene>
<protein>
    <submittedName>
        <fullName evidence="1">Acyltransferase</fullName>
    </submittedName>
</protein>
<reference evidence="1 2" key="1">
    <citation type="submission" date="2019-02" db="EMBL/GenBank/DDBJ databases">
        <title>Genomic plasticity associated with the antimicrobial resistance in Vibrio cholerae.</title>
        <authorList>
            <person name="Verma J."/>
            <person name="Bag S."/>
            <person name="Saha B."/>
            <person name="Kumar P."/>
            <person name="Ghosh T.S."/>
            <person name="Dayal M."/>
            <person name="Senapati T."/>
            <person name="Mehra S."/>
            <person name="Dey P."/>
            <person name="Desigamani A."/>
            <person name="Kumar D."/>
            <person name="Rana P."/>
            <person name="Kumar B."/>
            <person name="Maiti T.K."/>
            <person name="Sharma N.C."/>
            <person name="Bhadra R.K."/>
            <person name="Mutreja A."/>
            <person name="Nair G.B."/>
            <person name="Ramamurthy T."/>
            <person name="Das B."/>
        </authorList>
    </citation>
    <scope>NUCLEOTIDE SEQUENCE [LARGE SCALE GENOMIC DNA]</scope>
    <source>
        <strain evidence="1 2">IDH06781</strain>
    </source>
</reference>
<dbReference type="Pfam" id="PF14602">
    <property type="entry name" value="Hexapep_2"/>
    <property type="match status" value="1"/>
</dbReference>
<dbReference type="Gene3D" id="2.160.10.10">
    <property type="entry name" value="Hexapeptide repeat proteins"/>
    <property type="match status" value="1"/>
</dbReference>